<feature type="transmembrane region" description="Helical" evidence="8">
    <location>
        <begin position="119"/>
        <end position="137"/>
    </location>
</feature>
<keyword evidence="10" id="KW-1185">Reference proteome</keyword>
<dbReference type="AlphaFoldDB" id="A0A3R9PMP2"/>
<feature type="transmembrane region" description="Helical" evidence="8">
    <location>
        <begin position="176"/>
        <end position="199"/>
    </location>
</feature>
<dbReference type="GO" id="GO:0005886">
    <property type="term" value="C:plasma membrane"/>
    <property type="evidence" value="ECO:0007669"/>
    <property type="project" value="UniProtKB-SubCell"/>
</dbReference>
<keyword evidence="5 8" id="KW-0812">Transmembrane</keyword>
<organism evidence="9 10">
    <name type="scientific">Salibacterium salarium</name>
    <dbReference type="NCBI Taxonomy" id="284579"/>
    <lineage>
        <taxon>Bacteria</taxon>
        <taxon>Bacillati</taxon>
        <taxon>Bacillota</taxon>
        <taxon>Bacilli</taxon>
        <taxon>Bacillales</taxon>
        <taxon>Bacillaceae</taxon>
    </lineage>
</organism>
<feature type="transmembrane region" description="Helical" evidence="8">
    <location>
        <begin position="473"/>
        <end position="494"/>
    </location>
</feature>
<keyword evidence="4 8" id="KW-1003">Cell membrane</keyword>
<dbReference type="InterPro" id="IPR003804">
    <property type="entry name" value="Lactate_perm"/>
</dbReference>
<evidence type="ECO:0000256" key="6">
    <source>
        <dbReference type="ARBA" id="ARBA00022989"/>
    </source>
</evidence>
<comment type="subcellular location">
    <subcellularLocation>
        <location evidence="1 8">Cell membrane</location>
        <topology evidence="1 8">Multi-pass membrane protein</topology>
    </subcellularLocation>
</comment>
<evidence type="ECO:0000256" key="5">
    <source>
        <dbReference type="ARBA" id="ARBA00022692"/>
    </source>
</evidence>
<keyword evidence="7 8" id="KW-0472">Membrane</keyword>
<dbReference type="EMBL" id="RBVX01000004">
    <property type="protein sequence ID" value="RSL34179.1"/>
    <property type="molecule type" value="Genomic_DNA"/>
</dbReference>
<dbReference type="RefSeq" id="WP_125555003.1">
    <property type="nucleotide sequence ID" value="NZ_RBVX01000004.1"/>
</dbReference>
<reference evidence="9 10" key="1">
    <citation type="submission" date="2018-10" db="EMBL/GenBank/DDBJ databases">
        <title>Draft genome sequence of Bacillus salarius IM0101, isolated from a hypersaline soil in Inner Mongolia, China.</title>
        <authorList>
            <person name="Yamprayoonswat W."/>
            <person name="Boonvisut S."/>
            <person name="Jumpathong W."/>
            <person name="Sittihan S."/>
            <person name="Ruangsuj P."/>
            <person name="Wanthongcharoen S."/>
            <person name="Thongpramul N."/>
            <person name="Pimmason S."/>
            <person name="Yu B."/>
            <person name="Yasawong M."/>
        </authorList>
    </citation>
    <scope>NUCLEOTIDE SEQUENCE [LARGE SCALE GENOMIC DNA]</scope>
    <source>
        <strain evidence="9 10">IM0101</strain>
    </source>
</reference>
<evidence type="ECO:0000313" key="10">
    <source>
        <dbReference type="Proteomes" id="UP000275076"/>
    </source>
</evidence>
<keyword evidence="3 8" id="KW-0813">Transport</keyword>
<feature type="transmembrane region" description="Helical" evidence="8">
    <location>
        <begin position="272"/>
        <end position="292"/>
    </location>
</feature>
<comment type="function">
    <text evidence="8">Uptake of L-lactate across the membrane. Can also transport D-lactate and glycolate.</text>
</comment>
<evidence type="ECO:0000256" key="7">
    <source>
        <dbReference type="ARBA" id="ARBA00023136"/>
    </source>
</evidence>
<feature type="transmembrane region" description="Helical" evidence="8">
    <location>
        <begin position="349"/>
        <end position="366"/>
    </location>
</feature>
<dbReference type="Pfam" id="PF02652">
    <property type="entry name" value="Lactate_perm"/>
    <property type="match status" value="2"/>
</dbReference>
<dbReference type="Proteomes" id="UP000275076">
    <property type="component" value="Unassembled WGS sequence"/>
</dbReference>
<feature type="transmembrane region" description="Helical" evidence="8">
    <location>
        <begin position="144"/>
        <end position="164"/>
    </location>
</feature>
<keyword evidence="6 8" id="KW-1133">Transmembrane helix</keyword>
<feature type="transmembrane region" description="Helical" evidence="8">
    <location>
        <begin position="211"/>
        <end position="228"/>
    </location>
</feature>
<proteinExistence type="inferred from homology"/>
<feature type="transmembrane region" description="Helical" evidence="8">
    <location>
        <begin position="59"/>
        <end position="80"/>
    </location>
</feature>
<evidence type="ECO:0000313" key="9">
    <source>
        <dbReference type="EMBL" id="RSL34179.1"/>
    </source>
</evidence>
<protein>
    <recommendedName>
        <fullName evidence="8">L-lactate permease</fullName>
    </recommendedName>
</protein>
<feature type="transmembrane region" description="Helical" evidence="8">
    <location>
        <begin position="312"/>
        <end position="337"/>
    </location>
</feature>
<evidence type="ECO:0000256" key="3">
    <source>
        <dbReference type="ARBA" id="ARBA00022448"/>
    </source>
</evidence>
<feature type="transmembrane region" description="Helical" evidence="8">
    <location>
        <begin position="234"/>
        <end position="251"/>
    </location>
</feature>
<comment type="caution">
    <text evidence="9">The sequence shown here is derived from an EMBL/GenBank/DDBJ whole genome shotgun (WGS) entry which is preliminary data.</text>
</comment>
<accession>A0A3R9PMP2</accession>
<name>A0A3R9PMP2_9BACI</name>
<dbReference type="OrthoDB" id="9761056at2"/>
<gene>
    <name evidence="9" type="ORF">D7Z54_06335</name>
</gene>
<comment type="similarity">
    <text evidence="2 8">Belongs to the lactate permease family.</text>
</comment>
<dbReference type="PANTHER" id="PTHR30003:SF0">
    <property type="entry name" value="GLYCOLATE PERMEASE GLCA-RELATED"/>
    <property type="match status" value="1"/>
</dbReference>
<evidence type="ECO:0000256" key="8">
    <source>
        <dbReference type="RuleBase" id="RU365092"/>
    </source>
</evidence>
<sequence>MSFVAAILPIIGIFFLLFVWKQSSLKAGLAAYAVTVVITLSHSSFALEIQEIVNASIKGLLTSFIVAYVLLFGIFLFHLMNKAGAIDDIAAFIAQSTDDQITQTIILVTGFSPLIESTSGFGTAFFIVTPIFIALGFHRFKAALLGLISLLAVPWGALATGTMIGSDLGDISISNLGIGSAIISIPIFVYYVTIVVYVAGGWRALREKWRAILLYSLTFGISLLFFNTYISVELSGVLASLVTVGIGLTVIKKQRKRVNLTTQETSVKRLSIIKLASPYLLLTIFIFISRLVPPIKHLFHSHIVIDLPAYSFSLALLYSPGFWLCVTCLFTIIIFQIQRDVIWNAWKASLKQWIPFVIATAGFVSMSEVMADSGMTAQIATTTTTVFGSSFIFLSPFVGGLGGFLTGSNTGANAMFMQLQVQAAHQLDIPPDILAFSQNTSASHVTMASPSRVMVGAALCDIKSQENHLLKSISLIAGGALLLIVSITFGWIWFVS</sequence>
<feature type="transmembrane region" description="Helical" evidence="8">
    <location>
        <begin position="5"/>
        <end position="23"/>
    </location>
</feature>
<dbReference type="PANTHER" id="PTHR30003">
    <property type="entry name" value="L-LACTATE PERMEASE"/>
    <property type="match status" value="1"/>
</dbReference>
<feature type="transmembrane region" description="Helical" evidence="8">
    <location>
        <begin position="29"/>
        <end position="47"/>
    </location>
</feature>
<evidence type="ECO:0000256" key="2">
    <source>
        <dbReference type="ARBA" id="ARBA00010100"/>
    </source>
</evidence>
<feature type="transmembrane region" description="Helical" evidence="8">
    <location>
        <begin position="386"/>
        <end position="407"/>
    </location>
</feature>
<dbReference type="GO" id="GO:0015129">
    <property type="term" value="F:lactate transmembrane transporter activity"/>
    <property type="evidence" value="ECO:0007669"/>
    <property type="project" value="UniProtKB-UniRule"/>
</dbReference>
<dbReference type="GO" id="GO:0015295">
    <property type="term" value="F:solute:proton symporter activity"/>
    <property type="evidence" value="ECO:0007669"/>
    <property type="project" value="TreeGrafter"/>
</dbReference>
<evidence type="ECO:0000256" key="4">
    <source>
        <dbReference type="ARBA" id="ARBA00022475"/>
    </source>
</evidence>
<evidence type="ECO:0000256" key="1">
    <source>
        <dbReference type="ARBA" id="ARBA00004651"/>
    </source>
</evidence>